<evidence type="ECO:0000256" key="4">
    <source>
        <dbReference type="ARBA" id="ARBA00023027"/>
    </source>
</evidence>
<dbReference type="GO" id="GO:0051287">
    <property type="term" value="F:NAD binding"/>
    <property type="evidence" value="ECO:0007669"/>
    <property type="project" value="UniProtKB-ARBA"/>
</dbReference>
<feature type="active site" description="Proton acceptor" evidence="6">
    <location>
        <position position="46"/>
    </location>
</feature>
<dbReference type="PANTHER" id="PTHR20275:SF0">
    <property type="entry name" value="NAD KINASE"/>
    <property type="match status" value="1"/>
</dbReference>
<reference evidence="7 8" key="1">
    <citation type="submission" date="2023-08" db="EMBL/GenBank/DDBJ databases">
        <title>Helicovermis profunda gen. nov., sp. nov., a novel mesophilic, fermentative bacterium within the Bacillota from a deep-sea hydrothermal vent chimney.</title>
        <authorList>
            <person name="Miyazaki U."/>
            <person name="Mizutani D."/>
            <person name="Hashimoto Y."/>
            <person name="Tame A."/>
            <person name="Sawayama S."/>
            <person name="Miyazaki J."/>
            <person name="Takai K."/>
            <person name="Nakagawa S."/>
        </authorList>
    </citation>
    <scope>NUCLEOTIDE SEQUENCE [LARGE SCALE GENOMIC DNA]</scope>
    <source>
        <strain evidence="7 8">S502</strain>
    </source>
</reference>
<evidence type="ECO:0000256" key="2">
    <source>
        <dbReference type="ARBA" id="ARBA00022777"/>
    </source>
</evidence>
<dbReference type="GO" id="GO:0006741">
    <property type="term" value="P:NADP+ biosynthetic process"/>
    <property type="evidence" value="ECO:0007669"/>
    <property type="project" value="UniProtKB-UniRule"/>
</dbReference>
<feature type="binding site" evidence="6">
    <location>
        <begin position="46"/>
        <end position="47"/>
    </location>
    <ligand>
        <name>NAD(+)</name>
        <dbReference type="ChEBI" id="CHEBI:57540"/>
    </ligand>
</feature>
<feature type="binding site" evidence="6">
    <location>
        <position position="157"/>
    </location>
    <ligand>
        <name>NAD(+)</name>
        <dbReference type="ChEBI" id="CHEBI:57540"/>
    </ligand>
</feature>
<dbReference type="InterPro" id="IPR016064">
    <property type="entry name" value="NAD/diacylglycerol_kinase_sf"/>
</dbReference>
<comment type="function">
    <text evidence="6">Involved in the regulation of the intracellular balance of NAD and NADP, and is a key enzyme in the biosynthesis of NADP. Catalyzes specifically the phosphorylation on 2'-hydroxyl of the adenosine moiety of NAD to yield NADP.</text>
</comment>
<evidence type="ECO:0000256" key="1">
    <source>
        <dbReference type="ARBA" id="ARBA00022679"/>
    </source>
</evidence>
<dbReference type="GO" id="GO:0005737">
    <property type="term" value="C:cytoplasm"/>
    <property type="evidence" value="ECO:0007669"/>
    <property type="project" value="UniProtKB-SubCell"/>
</dbReference>
<keyword evidence="4 6" id="KW-0520">NAD</keyword>
<keyword evidence="6" id="KW-0067">ATP-binding</keyword>
<name>A0AAU9EQ89_9FIRM</name>
<evidence type="ECO:0000256" key="6">
    <source>
        <dbReference type="HAMAP-Rule" id="MF_00361"/>
    </source>
</evidence>
<comment type="cofactor">
    <cofactor evidence="6">
        <name>a divalent metal cation</name>
        <dbReference type="ChEBI" id="CHEBI:60240"/>
    </cofactor>
</comment>
<dbReference type="InterPro" id="IPR002504">
    <property type="entry name" value="NADK"/>
</dbReference>
<keyword evidence="1 6" id="KW-0808">Transferase</keyword>
<dbReference type="GO" id="GO:0019674">
    <property type="term" value="P:NAD+ metabolic process"/>
    <property type="evidence" value="ECO:0007669"/>
    <property type="project" value="InterPro"/>
</dbReference>
<feature type="binding site" evidence="6">
    <location>
        <begin position="120"/>
        <end position="121"/>
    </location>
    <ligand>
        <name>NAD(+)</name>
        <dbReference type="ChEBI" id="CHEBI:57540"/>
    </ligand>
</feature>
<dbReference type="InterPro" id="IPR017437">
    <property type="entry name" value="ATP-NAD_kinase_PpnK-typ_C"/>
</dbReference>
<dbReference type="PANTHER" id="PTHR20275">
    <property type="entry name" value="NAD KINASE"/>
    <property type="match status" value="1"/>
</dbReference>
<dbReference type="Gene3D" id="3.40.50.10330">
    <property type="entry name" value="Probable inorganic polyphosphate/atp-NAD kinase, domain 1"/>
    <property type="match status" value="1"/>
</dbReference>
<evidence type="ECO:0000313" key="8">
    <source>
        <dbReference type="Proteomes" id="UP001321786"/>
    </source>
</evidence>
<comment type="catalytic activity">
    <reaction evidence="5 6">
        <text>NAD(+) + ATP = ADP + NADP(+) + H(+)</text>
        <dbReference type="Rhea" id="RHEA:18629"/>
        <dbReference type="ChEBI" id="CHEBI:15378"/>
        <dbReference type="ChEBI" id="CHEBI:30616"/>
        <dbReference type="ChEBI" id="CHEBI:57540"/>
        <dbReference type="ChEBI" id="CHEBI:58349"/>
        <dbReference type="ChEBI" id="CHEBI:456216"/>
        <dbReference type="EC" id="2.7.1.23"/>
    </reaction>
</comment>
<dbReference type="InterPro" id="IPR017438">
    <property type="entry name" value="ATP-NAD_kinase_N"/>
</dbReference>
<dbReference type="Gene3D" id="2.60.200.30">
    <property type="entry name" value="Probable inorganic polyphosphate/atp-NAD kinase, domain 2"/>
    <property type="match status" value="1"/>
</dbReference>
<feature type="binding site" evidence="6">
    <location>
        <position position="149"/>
    </location>
    <ligand>
        <name>NAD(+)</name>
        <dbReference type="ChEBI" id="CHEBI:57540"/>
    </ligand>
</feature>
<evidence type="ECO:0000256" key="5">
    <source>
        <dbReference type="ARBA" id="ARBA00047925"/>
    </source>
</evidence>
<keyword evidence="6" id="KW-0547">Nucleotide-binding</keyword>
<dbReference type="Pfam" id="PF01513">
    <property type="entry name" value="NAD_kinase"/>
    <property type="match status" value="1"/>
</dbReference>
<comment type="subcellular location">
    <subcellularLocation>
        <location evidence="6">Cytoplasm</location>
    </subcellularLocation>
</comment>
<keyword evidence="8" id="KW-1185">Reference proteome</keyword>
<dbReference type="SUPFAM" id="SSF111331">
    <property type="entry name" value="NAD kinase/diacylglycerol kinase-like"/>
    <property type="match status" value="1"/>
</dbReference>
<dbReference type="GO" id="GO:0003951">
    <property type="term" value="F:NAD+ kinase activity"/>
    <property type="evidence" value="ECO:0007669"/>
    <property type="project" value="UniProtKB-UniRule"/>
</dbReference>
<organism evidence="7 8">
    <name type="scientific">Helicovermis profundi</name>
    <dbReference type="NCBI Taxonomy" id="3065157"/>
    <lineage>
        <taxon>Bacteria</taxon>
        <taxon>Bacillati</taxon>
        <taxon>Bacillota</taxon>
        <taxon>Clostridia</taxon>
        <taxon>Helicovermis</taxon>
    </lineage>
</organism>
<dbReference type="GO" id="GO:0005524">
    <property type="term" value="F:ATP binding"/>
    <property type="evidence" value="ECO:0007669"/>
    <property type="project" value="UniProtKB-KW"/>
</dbReference>
<dbReference type="AlphaFoldDB" id="A0AAU9EQ89"/>
<evidence type="ECO:0000256" key="3">
    <source>
        <dbReference type="ARBA" id="ARBA00022857"/>
    </source>
</evidence>
<dbReference type="EC" id="2.7.1.23" evidence="6"/>
<dbReference type="GO" id="GO:0046872">
    <property type="term" value="F:metal ion binding"/>
    <property type="evidence" value="ECO:0007669"/>
    <property type="project" value="UniProtKB-UniRule"/>
</dbReference>
<dbReference type="Pfam" id="PF20143">
    <property type="entry name" value="NAD_kinase_C"/>
    <property type="match status" value="1"/>
</dbReference>
<comment type="similarity">
    <text evidence="6">Belongs to the NAD kinase family.</text>
</comment>
<keyword evidence="3 6" id="KW-0521">NADP</keyword>
<dbReference type="Proteomes" id="UP001321786">
    <property type="component" value="Chromosome"/>
</dbReference>
<keyword evidence="6" id="KW-0963">Cytoplasm</keyword>
<comment type="caution">
    <text evidence="6">Lacks conserved residue(s) required for the propagation of feature annotation.</text>
</comment>
<proteinExistence type="inferred from homology"/>
<protein>
    <recommendedName>
        <fullName evidence="6">NAD kinase</fullName>
        <ecNumber evidence="6">2.7.1.23</ecNumber>
    </recommendedName>
    <alternativeName>
        <fullName evidence="6">ATP-dependent NAD kinase</fullName>
    </alternativeName>
</protein>
<gene>
    <name evidence="6" type="primary">nadK</name>
    <name evidence="7" type="ORF">HLPR_09610</name>
</gene>
<dbReference type="RefSeq" id="WP_338536940.1">
    <property type="nucleotide sequence ID" value="NZ_AP028654.1"/>
</dbReference>
<dbReference type="EMBL" id="AP028654">
    <property type="protein sequence ID" value="BEP28630.1"/>
    <property type="molecule type" value="Genomic_DNA"/>
</dbReference>
<keyword evidence="2 6" id="KW-0418">Kinase</keyword>
<dbReference type="KEGG" id="hprf:HLPR_09610"/>
<sequence length="272" mass="30623">MKNIMLFNNNRKASLKTKEQLKGILIKNGFNIVTEKANLIIVIGGDGTMLSAIRKHRYKNTPFLGINTGSLGFLPSISPNEIEKIISILKNKDYKIMSYPLLEVKGVTVKGNKLFHYAFNEILIKHLDPTIMEAKIYINGKPFNYFTGDGFIISTPIGATGYAIWAGGVATHSELPVYQITPLNPNDNSINRPLKTSMIVPVDTLLDIKIVKDKYRAVIVACDGRKVSNDYISELHISASHKAIKILRWGEYDYFDLYKNKIIDKNISKIIF</sequence>
<dbReference type="HAMAP" id="MF_00361">
    <property type="entry name" value="NAD_kinase"/>
    <property type="match status" value="1"/>
</dbReference>
<evidence type="ECO:0000313" key="7">
    <source>
        <dbReference type="EMBL" id="BEP28630.1"/>
    </source>
</evidence>
<accession>A0AAU9EQ89</accession>